<keyword evidence="1" id="KW-0472">Membrane</keyword>
<dbReference type="EMBL" id="LNIX01000031">
    <property type="protein sequence ID" value="OXA40842.1"/>
    <property type="molecule type" value="Genomic_DNA"/>
</dbReference>
<reference evidence="2 4" key="1">
    <citation type="submission" date="2015-12" db="EMBL/GenBank/DDBJ databases">
        <title>The genome of Folsomia candida.</title>
        <authorList>
            <person name="Faddeeva A."/>
            <person name="Derks M.F."/>
            <person name="Anvar Y."/>
            <person name="Smit S."/>
            <person name="Van Straalen N."/>
            <person name="Roelofs D."/>
        </authorList>
    </citation>
    <scope>NUCLEOTIDE SEQUENCE [LARGE SCALE GENOMIC DNA]</scope>
    <source>
        <strain evidence="2 4">VU population</strain>
        <tissue evidence="2">Whole body</tissue>
    </source>
</reference>
<name>A0A226D2A8_FOLCA</name>
<evidence type="ECO:0000313" key="3">
    <source>
        <dbReference type="EMBL" id="OXA40842.1"/>
    </source>
</evidence>
<dbReference type="EMBL" id="LNIX01000039">
    <property type="protein sequence ID" value="OXA39349.1"/>
    <property type="molecule type" value="Genomic_DNA"/>
</dbReference>
<protein>
    <submittedName>
        <fullName evidence="2">Uncharacterized protein</fullName>
    </submittedName>
</protein>
<comment type="caution">
    <text evidence="2">The sequence shown here is derived from an EMBL/GenBank/DDBJ whole genome shotgun (WGS) entry which is preliminary data.</text>
</comment>
<evidence type="ECO:0000313" key="4">
    <source>
        <dbReference type="Proteomes" id="UP000198287"/>
    </source>
</evidence>
<keyword evidence="1" id="KW-0812">Transmembrane</keyword>
<feature type="transmembrane region" description="Helical" evidence="1">
    <location>
        <begin position="692"/>
        <end position="715"/>
    </location>
</feature>
<keyword evidence="1" id="KW-1133">Transmembrane helix</keyword>
<keyword evidence="4" id="KW-1185">Reference proteome</keyword>
<proteinExistence type="predicted"/>
<organism evidence="2 4">
    <name type="scientific">Folsomia candida</name>
    <name type="common">Springtail</name>
    <dbReference type="NCBI Taxonomy" id="158441"/>
    <lineage>
        <taxon>Eukaryota</taxon>
        <taxon>Metazoa</taxon>
        <taxon>Ecdysozoa</taxon>
        <taxon>Arthropoda</taxon>
        <taxon>Hexapoda</taxon>
        <taxon>Collembola</taxon>
        <taxon>Entomobryomorpha</taxon>
        <taxon>Isotomoidea</taxon>
        <taxon>Isotomidae</taxon>
        <taxon>Proisotominae</taxon>
        <taxon>Folsomia</taxon>
    </lineage>
</organism>
<gene>
    <name evidence="3" type="ORF">Fcan01_24171</name>
    <name evidence="2" type="ORF">Fcan01_25811</name>
</gene>
<dbReference type="Proteomes" id="UP000198287">
    <property type="component" value="Unassembled WGS sequence"/>
</dbReference>
<sequence length="758" mass="88498">MDDVLNELYPKRPLLWNMFLPACGTTTNVYIRHAPSTEKVDSAEHRVLGYIFAEYSFLLVCRAPSKTRQSSTEQGSATEQVILANRQQILIYWYLCHDGFVRNVTLKTEPFDSFFAYTERSAHSLELGGFYGLGKKLDDWINTATHWHIFYYERKWQENLRCLDSVMSIVTIKPKADGQVRIYFWTGKYFKISFLLTAVDNRLKFCAWFRKRLTRKILAFFQGVKQGCDGVGDEPVFLRSRSVIDIALDFELLKSPTWCYHRQLATYTTYLKFDIYAQKKNNPFDPRTYQSQIQNILGIIFNAANETLVEKIYCPGFAAILYDETNPINFADTTTVITVHSLVYIYSFGFINASFNIWLFVLATVFEECGYVPGKFERNNFFRLILGSWCLMSVILTNCYNGIMITELNAPLDSSHPTLFDHLLCERISKNDTFKIFKRFRHYYKRIENNSELLVQGEDLPKYGYDRVGWYLVILATLRDCQTKDSIYCQPGYTNIQEFDNPFAARKCFNLISLPNGYVSGYANIPEFLDHLLRSLTFRVRYMQYTKTSASSREMRLLNFFNPRHTHHPTGFQYLNLNQTFVQVQGSMERELVQCGKSVYISNSDVIEAEFDFLTKQYPSRRFYKGKEIYEEVTYRWHTSLAGVSHVPKYFKYLIESGIYRRLQLEEIYQKYLRRKHFKTETVIGAVRLDGALFTLFLICGAIVLLASFVAIVEIRDRLVPFVRQGMISKLRDSFVKLAREKESDLLGHPKSVELPND</sequence>
<accession>A0A226D2A8</accession>
<dbReference type="AlphaFoldDB" id="A0A226D2A8"/>
<dbReference type="OrthoDB" id="8299140at2759"/>
<evidence type="ECO:0000256" key="1">
    <source>
        <dbReference type="SAM" id="Phobius"/>
    </source>
</evidence>
<feature type="transmembrane region" description="Helical" evidence="1">
    <location>
        <begin position="343"/>
        <end position="363"/>
    </location>
</feature>
<evidence type="ECO:0000313" key="2">
    <source>
        <dbReference type="EMBL" id="OXA39349.1"/>
    </source>
</evidence>
<feature type="transmembrane region" description="Helical" evidence="1">
    <location>
        <begin position="384"/>
        <end position="403"/>
    </location>
</feature>